<evidence type="ECO:0000313" key="2">
    <source>
        <dbReference type="EMBL" id="QHT87654.1"/>
    </source>
</evidence>
<dbReference type="AlphaFoldDB" id="A0A6C0I431"/>
<keyword evidence="1" id="KW-0472">Membrane</keyword>
<feature type="transmembrane region" description="Helical" evidence="1">
    <location>
        <begin position="6"/>
        <end position="25"/>
    </location>
</feature>
<keyword evidence="1" id="KW-1133">Transmembrane helix</keyword>
<name>A0A6C0I431_9ZZZZ</name>
<accession>A0A6C0I431</accession>
<reference evidence="2" key="1">
    <citation type="journal article" date="2020" name="Nature">
        <title>Giant virus diversity and host interactions through global metagenomics.</title>
        <authorList>
            <person name="Schulz F."/>
            <person name="Roux S."/>
            <person name="Paez-Espino D."/>
            <person name="Jungbluth S."/>
            <person name="Walsh D.A."/>
            <person name="Denef V.J."/>
            <person name="McMahon K.D."/>
            <person name="Konstantinidis K.T."/>
            <person name="Eloe-Fadrosh E.A."/>
            <person name="Kyrpides N.C."/>
            <person name="Woyke T."/>
        </authorList>
    </citation>
    <scope>NUCLEOTIDE SEQUENCE</scope>
    <source>
        <strain evidence="2">GVMAG-M-3300023184-190</strain>
    </source>
</reference>
<organism evidence="2">
    <name type="scientific">viral metagenome</name>
    <dbReference type="NCBI Taxonomy" id="1070528"/>
    <lineage>
        <taxon>unclassified sequences</taxon>
        <taxon>metagenomes</taxon>
        <taxon>organismal metagenomes</taxon>
    </lineage>
</organism>
<keyword evidence="1" id="KW-0812">Transmembrane</keyword>
<feature type="transmembrane region" description="Helical" evidence="1">
    <location>
        <begin position="32"/>
        <end position="54"/>
    </location>
</feature>
<dbReference type="EMBL" id="MN740096">
    <property type="protein sequence ID" value="QHT87654.1"/>
    <property type="molecule type" value="Genomic_DNA"/>
</dbReference>
<evidence type="ECO:0000256" key="1">
    <source>
        <dbReference type="SAM" id="Phobius"/>
    </source>
</evidence>
<protein>
    <submittedName>
        <fullName evidence="2">Uncharacterized protein</fullName>
    </submittedName>
</protein>
<proteinExistence type="predicted"/>
<sequence>MNFILISIYAAILFFVFSPSVLVSLPPKGSIYIVAATHAILFGIFFFITARYLLEVEGLVEGKGKVSAKGGSSTNVYNPAMK</sequence>